<dbReference type="Proteomes" id="UP000759131">
    <property type="component" value="Unassembled WGS sequence"/>
</dbReference>
<accession>A0A7R9QDG8</accession>
<protein>
    <submittedName>
        <fullName evidence="2">Uncharacterized protein</fullName>
    </submittedName>
</protein>
<dbReference type="EMBL" id="CAJPIZ010024062">
    <property type="protein sequence ID" value="CAG2118377.1"/>
    <property type="molecule type" value="Genomic_DNA"/>
</dbReference>
<dbReference type="EMBL" id="OC878637">
    <property type="protein sequence ID" value="CAD7640704.1"/>
    <property type="molecule type" value="Genomic_DNA"/>
</dbReference>
<gene>
    <name evidence="2" type="ORF">OSB1V03_LOCUS18329</name>
</gene>
<organism evidence="2">
    <name type="scientific">Medioppia subpectinata</name>
    <dbReference type="NCBI Taxonomy" id="1979941"/>
    <lineage>
        <taxon>Eukaryota</taxon>
        <taxon>Metazoa</taxon>
        <taxon>Ecdysozoa</taxon>
        <taxon>Arthropoda</taxon>
        <taxon>Chelicerata</taxon>
        <taxon>Arachnida</taxon>
        <taxon>Acari</taxon>
        <taxon>Acariformes</taxon>
        <taxon>Sarcoptiformes</taxon>
        <taxon>Oribatida</taxon>
        <taxon>Brachypylina</taxon>
        <taxon>Oppioidea</taxon>
        <taxon>Oppiidae</taxon>
        <taxon>Medioppia</taxon>
    </lineage>
</organism>
<proteinExistence type="predicted"/>
<dbReference type="OrthoDB" id="6529808at2759"/>
<reference evidence="2" key="1">
    <citation type="submission" date="2020-11" db="EMBL/GenBank/DDBJ databases">
        <authorList>
            <person name="Tran Van P."/>
        </authorList>
    </citation>
    <scope>NUCLEOTIDE SEQUENCE</scope>
</reference>
<feature type="non-terminal residue" evidence="2">
    <location>
        <position position="1"/>
    </location>
</feature>
<dbReference type="AlphaFoldDB" id="A0A7R9QDG8"/>
<evidence type="ECO:0000313" key="3">
    <source>
        <dbReference type="Proteomes" id="UP000759131"/>
    </source>
</evidence>
<keyword evidence="3" id="KW-1185">Reference proteome</keyword>
<evidence type="ECO:0000313" key="2">
    <source>
        <dbReference type="EMBL" id="CAD7640704.1"/>
    </source>
</evidence>
<name>A0A7R9QDG8_9ACAR</name>
<evidence type="ECO:0000256" key="1">
    <source>
        <dbReference type="SAM" id="MobiDB-lite"/>
    </source>
</evidence>
<feature type="region of interest" description="Disordered" evidence="1">
    <location>
        <begin position="68"/>
        <end position="89"/>
    </location>
</feature>
<sequence>MTRRSLSHPSDRPIIGLTLAMETSFEADIDLDEESDHSTHSVHDCDLHNDYDNQKLFNFFESYLNKSDKTDAEEEPDLALNDHFSQFMA</sequence>